<evidence type="ECO:0000313" key="1">
    <source>
        <dbReference type="EMBL" id="TNN86439.1"/>
    </source>
</evidence>
<sequence length="64" mass="7322">MCTFEKLELLTYLFSPLLHQVWYVSPSRQRSAASGLKAALKSVYLHYSFARQTTHTHPAGCKHI</sequence>
<dbReference type="Proteomes" id="UP000314294">
    <property type="component" value="Unassembled WGS sequence"/>
</dbReference>
<keyword evidence="2" id="KW-1185">Reference proteome</keyword>
<name>A0A4Z2J8E6_9TELE</name>
<dbReference type="EMBL" id="SRLO01000015">
    <property type="protein sequence ID" value="TNN86439.1"/>
    <property type="molecule type" value="Genomic_DNA"/>
</dbReference>
<dbReference type="AlphaFoldDB" id="A0A4Z2J8E6"/>
<gene>
    <name evidence="1" type="ORF">EYF80_003209</name>
</gene>
<protein>
    <submittedName>
        <fullName evidence="1">Uncharacterized protein</fullName>
    </submittedName>
</protein>
<comment type="caution">
    <text evidence="1">The sequence shown here is derived from an EMBL/GenBank/DDBJ whole genome shotgun (WGS) entry which is preliminary data.</text>
</comment>
<proteinExistence type="predicted"/>
<evidence type="ECO:0000313" key="2">
    <source>
        <dbReference type="Proteomes" id="UP000314294"/>
    </source>
</evidence>
<accession>A0A4Z2J8E6</accession>
<organism evidence="1 2">
    <name type="scientific">Liparis tanakae</name>
    <name type="common">Tanaka's snailfish</name>
    <dbReference type="NCBI Taxonomy" id="230148"/>
    <lineage>
        <taxon>Eukaryota</taxon>
        <taxon>Metazoa</taxon>
        <taxon>Chordata</taxon>
        <taxon>Craniata</taxon>
        <taxon>Vertebrata</taxon>
        <taxon>Euteleostomi</taxon>
        <taxon>Actinopterygii</taxon>
        <taxon>Neopterygii</taxon>
        <taxon>Teleostei</taxon>
        <taxon>Neoteleostei</taxon>
        <taxon>Acanthomorphata</taxon>
        <taxon>Eupercaria</taxon>
        <taxon>Perciformes</taxon>
        <taxon>Cottioidei</taxon>
        <taxon>Cottales</taxon>
        <taxon>Liparidae</taxon>
        <taxon>Liparis</taxon>
    </lineage>
</organism>
<reference evidence="1 2" key="1">
    <citation type="submission" date="2019-03" db="EMBL/GenBank/DDBJ databases">
        <title>First draft genome of Liparis tanakae, snailfish: a comprehensive survey of snailfish specific genes.</title>
        <authorList>
            <person name="Kim W."/>
            <person name="Song I."/>
            <person name="Jeong J.-H."/>
            <person name="Kim D."/>
            <person name="Kim S."/>
            <person name="Ryu S."/>
            <person name="Song J.Y."/>
            <person name="Lee S.K."/>
        </authorList>
    </citation>
    <scope>NUCLEOTIDE SEQUENCE [LARGE SCALE GENOMIC DNA]</scope>
    <source>
        <tissue evidence="1">Muscle</tissue>
    </source>
</reference>